<evidence type="ECO:0000313" key="1">
    <source>
        <dbReference type="EMBL" id="KZV21663.1"/>
    </source>
</evidence>
<evidence type="ECO:0000313" key="2">
    <source>
        <dbReference type="Proteomes" id="UP000250235"/>
    </source>
</evidence>
<proteinExistence type="predicted"/>
<dbReference type="OrthoDB" id="764584at2759"/>
<protein>
    <submittedName>
        <fullName evidence="1">Uncharacterized protein</fullName>
    </submittedName>
</protein>
<keyword evidence="2" id="KW-1185">Reference proteome</keyword>
<dbReference type="EMBL" id="KV014879">
    <property type="protein sequence ID" value="KZV21663.1"/>
    <property type="molecule type" value="Genomic_DNA"/>
</dbReference>
<name>A0A2Z7AIX1_9LAMI</name>
<accession>A0A2Z7AIX1</accession>
<dbReference type="AlphaFoldDB" id="A0A2Z7AIX1"/>
<dbReference type="Proteomes" id="UP000250235">
    <property type="component" value="Unassembled WGS sequence"/>
</dbReference>
<organism evidence="1 2">
    <name type="scientific">Dorcoceras hygrometricum</name>
    <dbReference type="NCBI Taxonomy" id="472368"/>
    <lineage>
        <taxon>Eukaryota</taxon>
        <taxon>Viridiplantae</taxon>
        <taxon>Streptophyta</taxon>
        <taxon>Embryophyta</taxon>
        <taxon>Tracheophyta</taxon>
        <taxon>Spermatophyta</taxon>
        <taxon>Magnoliopsida</taxon>
        <taxon>eudicotyledons</taxon>
        <taxon>Gunneridae</taxon>
        <taxon>Pentapetalae</taxon>
        <taxon>asterids</taxon>
        <taxon>lamiids</taxon>
        <taxon>Lamiales</taxon>
        <taxon>Gesneriaceae</taxon>
        <taxon>Didymocarpoideae</taxon>
        <taxon>Trichosporeae</taxon>
        <taxon>Loxocarpinae</taxon>
        <taxon>Dorcoceras</taxon>
    </lineage>
</organism>
<reference evidence="1 2" key="1">
    <citation type="journal article" date="2015" name="Proc. Natl. Acad. Sci. U.S.A.">
        <title>The resurrection genome of Boea hygrometrica: A blueprint for survival of dehydration.</title>
        <authorList>
            <person name="Xiao L."/>
            <person name="Yang G."/>
            <person name="Zhang L."/>
            <person name="Yang X."/>
            <person name="Zhao S."/>
            <person name="Ji Z."/>
            <person name="Zhou Q."/>
            <person name="Hu M."/>
            <person name="Wang Y."/>
            <person name="Chen M."/>
            <person name="Xu Y."/>
            <person name="Jin H."/>
            <person name="Xiao X."/>
            <person name="Hu G."/>
            <person name="Bao F."/>
            <person name="Hu Y."/>
            <person name="Wan P."/>
            <person name="Li L."/>
            <person name="Deng X."/>
            <person name="Kuang T."/>
            <person name="Xiang C."/>
            <person name="Zhu J.K."/>
            <person name="Oliver M.J."/>
            <person name="He Y."/>
        </authorList>
    </citation>
    <scope>NUCLEOTIDE SEQUENCE [LARGE SCALE GENOMIC DNA]</scope>
    <source>
        <strain evidence="2">cv. XS01</strain>
    </source>
</reference>
<sequence length="122" mass="13665">MEITPFSGSLKKQWSSRGYNHNYSFKLSSSSTNRRSLKTAKFGGHTKQSPEVFLSLPAGPSPQKLWRRMKNCVFGSKKVIPEARSGPPMANSRTEFENRLFLEIYKSTASSLELGYTPSVAN</sequence>
<gene>
    <name evidence="1" type="ORF">F511_16369</name>
</gene>